<dbReference type="InterPro" id="IPR020806">
    <property type="entry name" value="PKS_PP-bd"/>
</dbReference>
<dbReference type="SMART" id="SM00823">
    <property type="entry name" value="PKS_PP"/>
    <property type="match status" value="1"/>
</dbReference>
<dbReference type="Gene3D" id="1.10.1200.10">
    <property type="entry name" value="ACP-like"/>
    <property type="match status" value="1"/>
</dbReference>
<evidence type="ECO:0000313" key="4">
    <source>
        <dbReference type="EMBL" id="KIJ62359.1"/>
    </source>
</evidence>
<protein>
    <recommendedName>
        <fullName evidence="3">Polyketide synthase-like phosphopantetheine-binding domain-containing protein</fullName>
    </recommendedName>
</protein>
<organism evidence="4 5">
    <name type="scientific">Hydnomerulius pinastri MD-312</name>
    <dbReference type="NCBI Taxonomy" id="994086"/>
    <lineage>
        <taxon>Eukaryota</taxon>
        <taxon>Fungi</taxon>
        <taxon>Dikarya</taxon>
        <taxon>Basidiomycota</taxon>
        <taxon>Agaricomycotina</taxon>
        <taxon>Agaricomycetes</taxon>
        <taxon>Agaricomycetidae</taxon>
        <taxon>Boletales</taxon>
        <taxon>Boletales incertae sedis</taxon>
        <taxon>Leucogyrophana</taxon>
    </lineage>
</organism>
<keyword evidence="5" id="KW-1185">Reference proteome</keyword>
<dbReference type="PANTHER" id="PTHR43439:SF2">
    <property type="entry name" value="ENZYME, PUTATIVE (JCVI)-RELATED"/>
    <property type="match status" value="1"/>
</dbReference>
<dbReference type="Gene3D" id="3.40.50.720">
    <property type="entry name" value="NAD(P)-binding Rossmann-like Domain"/>
    <property type="match status" value="1"/>
</dbReference>
<evidence type="ECO:0000256" key="2">
    <source>
        <dbReference type="ARBA" id="ARBA00022553"/>
    </source>
</evidence>
<gene>
    <name evidence="4" type="ORF">HYDPIDRAFT_114895</name>
</gene>
<evidence type="ECO:0000313" key="5">
    <source>
        <dbReference type="Proteomes" id="UP000053820"/>
    </source>
</evidence>
<dbReference type="EMBL" id="KN839856">
    <property type="protein sequence ID" value="KIJ62359.1"/>
    <property type="molecule type" value="Genomic_DNA"/>
</dbReference>
<dbReference type="HOGENOM" id="CLU_002220_1_0_1"/>
<dbReference type="Pfam" id="PF23562">
    <property type="entry name" value="AMP-binding_C_3"/>
    <property type="match status" value="1"/>
</dbReference>
<name>A0A0C9V9I4_9AGAM</name>
<sequence>MVSTILEFPPLDCSLLFSDMINFHLERNPSFPIFVYGNEKLAGTTNEISFLEFGRAAHRIAHALRPARQGPDGEVVMIIANTDTILHHAVVAGMSIAGLVPFLVSPRNSAAAVVNMMKKTNCSRIVTLHHAHQALIDAIQRENEGVQLTVDELPTLVYAFPKLGRESVTDPFDSYPPPSARPDLDSPAIYIHSSGSTGFPKPIPHSHKVQIHWMSQPGAYFYHNIAAPRRLGAMALPPFHVYGIMTQLYIPISCLVTAAVYPPRSEADPHAQPVIPTSDNIIECIRQTQCGYLMTVPAFLEQIAASEENVEVLKKLERVTFGGGPLPMKIGNALWAAGVSISGGYGGTEFGCPVANADPKDIADGDWLWMRFPEQIKVRWVPQGDETYECQILTTETNQMAVENLPDVKGYATADLFVKHPTKDMWRIVGRADDVIILASGEKTVPAPMESVIASSPLLQGVAMFGRERNQVGILIEPRPEYAVDVGDEKAVADVRNKIWPLIEEANKTSPAFSRIFKEMILITSIDKPMLRAPKGTVQRKATLKAYEPEIDALYNIVEASSLSPNGLAGPAEWTNAVLEGWLLEHASAISPGHHIDPTADLFAQGFDSLSVTYLRNQLLGALRKSSDPNIKKAASRIPPNIIFENPTIQLLSSRVAALVNENGTGEAVDARDQHRRAINAMIEKYSTGLNGPSDGLLDDGRVNSGPIEPTVVLLTGSTGGLGSFLLAQLLESPAVERVYALNRPSSTSSIDQRQKSAFLDRALPDDLLISKKLIHIQADASQDKCGLPPALYEEVRNSVTVIIHNAWRLDFNLAISSFEASIRATRNLVDLGLGSFHKQNLRFLFTSSIGSAQSWDNAKGPFPEEVQLDPSVAVGAGYGESKYTTERIVVKSGLHATSLRIGQIAGGPNGSWATTDWLPIIVKSSVALGALPEAHGVVSWMREEEVAAAIIEITLAKEAPPPALNIVNPRGAPWADVMASVRHSIALQKKLKGGDLSIIPFAEWFALLEKRAEGASADDLVNIPAIKLLEFFRAMAHGDQVSRSLNPATTEAAGMTNFSTTKSQLVSQTMAQMRPIGETEARSWVQYWSSKGFF</sequence>
<dbReference type="SUPFAM" id="SSF56801">
    <property type="entry name" value="Acetyl-CoA synthetase-like"/>
    <property type="match status" value="1"/>
</dbReference>
<keyword evidence="1" id="KW-0596">Phosphopantetheine</keyword>
<dbReference type="PANTHER" id="PTHR43439">
    <property type="entry name" value="PHENYLACETATE-COENZYME A LIGASE"/>
    <property type="match status" value="1"/>
</dbReference>
<dbReference type="InterPro" id="IPR020845">
    <property type="entry name" value="AMP-binding_CS"/>
</dbReference>
<dbReference type="InterPro" id="IPR036291">
    <property type="entry name" value="NAD(P)-bd_dom_sf"/>
</dbReference>
<dbReference type="InterPro" id="IPR036736">
    <property type="entry name" value="ACP-like_sf"/>
</dbReference>
<dbReference type="PROSITE" id="PS00455">
    <property type="entry name" value="AMP_BINDING"/>
    <property type="match status" value="1"/>
</dbReference>
<dbReference type="AlphaFoldDB" id="A0A0C9V9I4"/>
<dbReference type="Pfam" id="PF07993">
    <property type="entry name" value="NAD_binding_4"/>
    <property type="match status" value="1"/>
</dbReference>
<dbReference type="Proteomes" id="UP000053820">
    <property type="component" value="Unassembled WGS sequence"/>
</dbReference>
<feature type="domain" description="Polyketide synthase-like phosphopantetheine-binding" evidence="3">
    <location>
        <begin position="577"/>
        <end position="660"/>
    </location>
</feature>
<keyword evidence="2" id="KW-0597">Phosphoprotein</keyword>
<dbReference type="OrthoDB" id="429813at2759"/>
<dbReference type="InterPro" id="IPR051414">
    <property type="entry name" value="Adenylate-forming_Reductase"/>
</dbReference>
<dbReference type="GO" id="GO:0031177">
    <property type="term" value="F:phosphopantetheine binding"/>
    <property type="evidence" value="ECO:0007669"/>
    <property type="project" value="InterPro"/>
</dbReference>
<accession>A0A0C9V9I4</accession>
<dbReference type="InterPro" id="IPR000873">
    <property type="entry name" value="AMP-dep_synth/lig_dom"/>
</dbReference>
<proteinExistence type="predicted"/>
<dbReference type="SUPFAM" id="SSF51735">
    <property type="entry name" value="NAD(P)-binding Rossmann-fold domains"/>
    <property type="match status" value="1"/>
</dbReference>
<evidence type="ECO:0000256" key="1">
    <source>
        <dbReference type="ARBA" id="ARBA00022450"/>
    </source>
</evidence>
<dbReference type="InterPro" id="IPR013120">
    <property type="entry name" value="FAR_NAD-bd"/>
</dbReference>
<dbReference type="Pfam" id="PF00501">
    <property type="entry name" value="AMP-binding"/>
    <property type="match status" value="1"/>
</dbReference>
<dbReference type="InterPro" id="IPR042099">
    <property type="entry name" value="ANL_N_sf"/>
</dbReference>
<reference evidence="4 5" key="1">
    <citation type="submission" date="2014-04" db="EMBL/GenBank/DDBJ databases">
        <title>Evolutionary Origins and Diversification of the Mycorrhizal Mutualists.</title>
        <authorList>
            <consortium name="DOE Joint Genome Institute"/>
            <consortium name="Mycorrhizal Genomics Consortium"/>
            <person name="Kohler A."/>
            <person name="Kuo A."/>
            <person name="Nagy L.G."/>
            <person name="Floudas D."/>
            <person name="Copeland A."/>
            <person name="Barry K.W."/>
            <person name="Cichocki N."/>
            <person name="Veneault-Fourrey C."/>
            <person name="LaButti K."/>
            <person name="Lindquist E.A."/>
            <person name="Lipzen A."/>
            <person name="Lundell T."/>
            <person name="Morin E."/>
            <person name="Murat C."/>
            <person name="Riley R."/>
            <person name="Ohm R."/>
            <person name="Sun H."/>
            <person name="Tunlid A."/>
            <person name="Henrissat B."/>
            <person name="Grigoriev I.V."/>
            <person name="Hibbett D.S."/>
            <person name="Martin F."/>
        </authorList>
    </citation>
    <scope>NUCLEOTIDE SEQUENCE [LARGE SCALE GENOMIC DNA]</scope>
    <source>
        <strain evidence="4 5">MD-312</strain>
    </source>
</reference>
<dbReference type="Gene3D" id="3.40.50.12780">
    <property type="entry name" value="N-terminal domain of ligase-like"/>
    <property type="match status" value="1"/>
</dbReference>
<evidence type="ECO:0000259" key="3">
    <source>
        <dbReference type="SMART" id="SM00823"/>
    </source>
</evidence>